<keyword evidence="3" id="KW-1185">Reference proteome</keyword>
<dbReference type="Pfam" id="PF13585">
    <property type="entry name" value="CHU_C"/>
    <property type="match status" value="1"/>
</dbReference>
<gene>
    <name evidence="2" type="ORF">IBL28_19875</name>
</gene>
<reference evidence="2 3" key="1">
    <citation type="submission" date="2020-09" db="EMBL/GenBank/DDBJ databases">
        <title>Sinomicrobium weinanense sp. nov., a halophilic bacteria isolated from saline-alkali soil.</title>
        <authorList>
            <person name="Wu P."/>
            <person name="Ren H."/>
            <person name="Mei Y."/>
            <person name="Liang Y."/>
            <person name="Chen Z."/>
        </authorList>
    </citation>
    <scope>NUCLEOTIDE SEQUENCE [LARGE SCALE GENOMIC DNA]</scope>
    <source>
        <strain evidence="2 3">FJxs</strain>
    </source>
</reference>
<feature type="domain" description="Fibronectin type-III" evidence="1">
    <location>
        <begin position="34"/>
        <end position="123"/>
    </location>
</feature>
<evidence type="ECO:0000313" key="3">
    <source>
        <dbReference type="Proteomes" id="UP000653730"/>
    </source>
</evidence>
<dbReference type="InterPro" id="IPR003961">
    <property type="entry name" value="FN3_dom"/>
</dbReference>
<dbReference type="EMBL" id="JACVDC010000097">
    <property type="protein sequence ID" value="MBC9798237.1"/>
    <property type="molecule type" value="Genomic_DNA"/>
</dbReference>
<dbReference type="InterPro" id="IPR013783">
    <property type="entry name" value="Ig-like_fold"/>
</dbReference>
<feature type="domain" description="Fibronectin type-III" evidence="1">
    <location>
        <begin position="224"/>
        <end position="321"/>
    </location>
</feature>
<protein>
    <submittedName>
        <fullName evidence="2">Gliding motility-associated C-terminal domain-containing protein</fullName>
    </submittedName>
</protein>
<accession>A0A926JW21</accession>
<dbReference type="AlphaFoldDB" id="A0A926JW21"/>
<sequence length="517" mass="56139">IRIIPYNDYGKAEGCPEFDFTIHIPETVPECTGMISPADGSTEVPLTADITWEPVPDAEGYYLSVGTSPGGTELVNREEVSGTSYTSAVNFEENTTYYVRVIPFNETGEAERCEEIRFTTETLGEVPGCTGIISPVDGQEEVPLNTDITWEAVPGAEGYFISIGTSPGGSEVLEDHQQSETTYSPEADFEANTTYYIRIIPYNDYGKAEGCPEFDFTIHIPETAPECTGMISPADGSTEVPLTADITWEPVPDAEGYYLSVGTSPGGTELVNREEVGGTSYTPAVNFEENITYYVNVIPFNETGEAERCTEVSFTTETLPISPACTTVISPANGATGVTIDTKISWNTVADADGYYISIGTTVGGADIIDHQQVSGNSFSPAVDLEENTTYHIAVVPYNTVGNATGCTEVSFTTRAEIDINKTKYGFSPNGDGINDFWKIEGIENYPDNTVSVYNRWGDMVFRIANYDNHSNVFTGEANRLTGIGAGRLPSGTYFFDIQIQGRVEVKTVKGFLVIKR</sequence>
<evidence type="ECO:0000259" key="1">
    <source>
        <dbReference type="PROSITE" id="PS50853"/>
    </source>
</evidence>
<proteinExistence type="predicted"/>
<dbReference type="InterPro" id="IPR036116">
    <property type="entry name" value="FN3_sf"/>
</dbReference>
<dbReference type="PROSITE" id="PS50853">
    <property type="entry name" value="FN3"/>
    <property type="match status" value="2"/>
</dbReference>
<dbReference type="Proteomes" id="UP000653730">
    <property type="component" value="Unassembled WGS sequence"/>
</dbReference>
<name>A0A926JW21_9FLAO</name>
<dbReference type="NCBIfam" id="TIGR04131">
    <property type="entry name" value="Bac_Flav_CTERM"/>
    <property type="match status" value="1"/>
</dbReference>
<dbReference type="InterPro" id="IPR026341">
    <property type="entry name" value="T9SS_type_B"/>
</dbReference>
<dbReference type="RefSeq" id="WP_187967361.1">
    <property type="nucleotide sequence ID" value="NZ_JACVDC010000097.1"/>
</dbReference>
<evidence type="ECO:0000313" key="2">
    <source>
        <dbReference type="EMBL" id="MBC9798237.1"/>
    </source>
</evidence>
<feature type="non-terminal residue" evidence="2">
    <location>
        <position position="1"/>
    </location>
</feature>
<organism evidence="2 3">
    <name type="scientific">Sinomicrobium weinanense</name>
    <dbReference type="NCBI Taxonomy" id="2842200"/>
    <lineage>
        <taxon>Bacteria</taxon>
        <taxon>Pseudomonadati</taxon>
        <taxon>Bacteroidota</taxon>
        <taxon>Flavobacteriia</taxon>
        <taxon>Flavobacteriales</taxon>
        <taxon>Flavobacteriaceae</taxon>
        <taxon>Sinomicrobium</taxon>
    </lineage>
</organism>
<dbReference type="Gene3D" id="2.60.40.10">
    <property type="entry name" value="Immunoglobulins"/>
    <property type="match status" value="4"/>
</dbReference>
<dbReference type="CDD" id="cd00063">
    <property type="entry name" value="FN3"/>
    <property type="match status" value="2"/>
</dbReference>
<comment type="caution">
    <text evidence="2">The sequence shown here is derived from an EMBL/GenBank/DDBJ whole genome shotgun (WGS) entry which is preliminary data.</text>
</comment>
<dbReference type="SUPFAM" id="SSF49265">
    <property type="entry name" value="Fibronectin type III"/>
    <property type="match status" value="2"/>
</dbReference>